<organism evidence="1 2">
    <name type="scientific">Neolentinus lepideus HHB14362 ss-1</name>
    <dbReference type="NCBI Taxonomy" id="1314782"/>
    <lineage>
        <taxon>Eukaryota</taxon>
        <taxon>Fungi</taxon>
        <taxon>Dikarya</taxon>
        <taxon>Basidiomycota</taxon>
        <taxon>Agaricomycotina</taxon>
        <taxon>Agaricomycetes</taxon>
        <taxon>Gloeophyllales</taxon>
        <taxon>Gloeophyllaceae</taxon>
        <taxon>Neolentinus</taxon>
    </lineage>
</organism>
<name>A0A165QHR3_9AGAM</name>
<gene>
    <name evidence="1" type="ORF">NEOLEDRAFT_1137890</name>
</gene>
<protein>
    <submittedName>
        <fullName evidence="1">Uncharacterized protein</fullName>
    </submittedName>
</protein>
<dbReference type="OrthoDB" id="3243413at2759"/>
<keyword evidence="2" id="KW-1185">Reference proteome</keyword>
<proteinExistence type="predicted"/>
<dbReference type="InParanoid" id="A0A165QHR3"/>
<evidence type="ECO:0000313" key="2">
    <source>
        <dbReference type="Proteomes" id="UP000076761"/>
    </source>
</evidence>
<dbReference type="STRING" id="1314782.A0A165QHR3"/>
<dbReference type="Proteomes" id="UP000076761">
    <property type="component" value="Unassembled WGS sequence"/>
</dbReference>
<sequence length="280" mass="32221">MPKRAKTPPPAWDSEPTYFVVYQPYPINANMELSADRMRFAFWLACALGDPSHLFALFHKPSSPGMIIIEVNKSFTPHSSLLGAHQWSAILRAPARDEAERASKIYYCKYNTARQVEKAGWKRKMVEEAWFSKWRLDNSVITHPYPPTHACALPAETVTTEGLCRPLPVRLFPRPPVPASRLPPREWCLRFWLCGDGVLIVCVLRIRYSILDFGFCEYDTHFCVSRILHPLCLSRILHPLLHFANPTPTLHFANPTLIAFRESYTHFCLSRTPYSYSLPF</sequence>
<reference evidence="1 2" key="1">
    <citation type="journal article" date="2016" name="Mol. Biol. Evol.">
        <title>Comparative Genomics of Early-Diverging Mushroom-Forming Fungi Provides Insights into the Origins of Lignocellulose Decay Capabilities.</title>
        <authorList>
            <person name="Nagy L.G."/>
            <person name="Riley R."/>
            <person name="Tritt A."/>
            <person name="Adam C."/>
            <person name="Daum C."/>
            <person name="Floudas D."/>
            <person name="Sun H."/>
            <person name="Yadav J.S."/>
            <person name="Pangilinan J."/>
            <person name="Larsson K.H."/>
            <person name="Matsuura K."/>
            <person name="Barry K."/>
            <person name="Labutti K."/>
            <person name="Kuo R."/>
            <person name="Ohm R.A."/>
            <person name="Bhattacharya S.S."/>
            <person name="Shirouzu T."/>
            <person name="Yoshinaga Y."/>
            <person name="Martin F.M."/>
            <person name="Grigoriev I.V."/>
            <person name="Hibbett D.S."/>
        </authorList>
    </citation>
    <scope>NUCLEOTIDE SEQUENCE [LARGE SCALE GENOMIC DNA]</scope>
    <source>
        <strain evidence="1 2">HHB14362 ss-1</strain>
    </source>
</reference>
<evidence type="ECO:0000313" key="1">
    <source>
        <dbReference type="EMBL" id="KZT22448.1"/>
    </source>
</evidence>
<dbReference type="AlphaFoldDB" id="A0A165QHR3"/>
<accession>A0A165QHR3</accession>
<dbReference type="EMBL" id="KV425595">
    <property type="protein sequence ID" value="KZT22448.1"/>
    <property type="molecule type" value="Genomic_DNA"/>
</dbReference>